<dbReference type="GO" id="GO:0003700">
    <property type="term" value="F:DNA-binding transcription factor activity"/>
    <property type="evidence" value="ECO:0007669"/>
    <property type="project" value="TreeGrafter"/>
</dbReference>
<sequence>MRITTKGRYAIRAMVNLALSTESKPIPIKKIAEEESISPEFLEQIFFKLRKVGIIDSVRGPGGGFVLSRPLESITIKDIFDAVDEGLGITPCTEEEGKSGPELCEKAERCLLYEVWKETASHLRQYFASITLKDLIDKAKKGMYEAIVEGQDFSI</sequence>
<dbReference type="InterPro" id="IPR000944">
    <property type="entry name" value="Tscrpt_reg_Rrf2"/>
</dbReference>
<dbReference type="GO" id="GO:0005829">
    <property type="term" value="C:cytosol"/>
    <property type="evidence" value="ECO:0007669"/>
    <property type="project" value="TreeGrafter"/>
</dbReference>
<dbReference type="Gene3D" id="1.10.10.10">
    <property type="entry name" value="Winged helix-like DNA-binding domain superfamily/Winged helix DNA-binding domain"/>
    <property type="match status" value="1"/>
</dbReference>
<dbReference type="Pfam" id="PF02082">
    <property type="entry name" value="Rrf2"/>
    <property type="match status" value="1"/>
</dbReference>
<dbReference type="AlphaFoldDB" id="G0GBT1"/>
<dbReference type="HOGENOM" id="CLU_107144_0_0_12"/>
<protein>
    <submittedName>
        <fullName evidence="2">Transcriptional regulator, BadM/Rrf2 family</fullName>
    </submittedName>
</protein>
<keyword evidence="1" id="KW-0238">DNA-binding</keyword>
<evidence type="ECO:0000256" key="1">
    <source>
        <dbReference type="ARBA" id="ARBA00023125"/>
    </source>
</evidence>
<keyword evidence="3" id="KW-1185">Reference proteome</keyword>
<organism evidence="2 3">
    <name type="scientific">Winmispira thermophila (strain ATCC 700085 / DSM 6578 / Z-1203)</name>
    <name type="common">Spirochaeta thermophila</name>
    <dbReference type="NCBI Taxonomy" id="869211"/>
    <lineage>
        <taxon>Bacteria</taxon>
        <taxon>Pseudomonadati</taxon>
        <taxon>Spirochaetota</taxon>
        <taxon>Spirochaetia</taxon>
        <taxon>Winmispirales</taxon>
        <taxon>Winmispiraceae</taxon>
        <taxon>Winmispira</taxon>
    </lineage>
</organism>
<proteinExistence type="predicted"/>
<dbReference type="InterPro" id="IPR030489">
    <property type="entry name" value="TR_Rrf2-type_CS"/>
</dbReference>
<dbReference type="RefSeq" id="WP_014624533.1">
    <property type="nucleotide sequence ID" value="NC_017583.1"/>
</dbReference>
<dbReference type="KEGG" id="stq:Spith_0885"/>
<evidence type="ECO:0000313" key="3">
    <source>
        <dbReference type="Proteomes" id="UP000007254"/>
    </source>
</evidence>
<dbReference type="PROSITE" id="PS51197">
    <property type="entry name" value="HTH_RRF2_2"/>
    <property type="match status" value="1"/>
</dbReference>
<accession>G0GBT1</accession>
<dbReference type="NCBIfam" id="TIGR00738">
    <property type="entry name" value="rrf2_super"/>
    <property type="match status" value="1"/>
</dbReference>
<dbReference type="Proteomes" id="UP000007254">
    <property type="component" value="Chromosome"/>
</dbReference>
<dbReference type="OrthoDB" id="9808360at2"/>
<dbReference type="InterPro" id="IPR036388">
    <property type="entry name" value="WH-like_DNA-bd_sf"/>
</dbReference>
<dbReference type="SUPFAM" id="SSF46785">
    <property type="entry name" value="Winged helix' DNA-binding domain"/>
    <property type="match status" value="1"/>
</dbReference>
<dbReference type="EMBL" id="CP002903">
    <property type="protein sequence ID" value="AEJ61159.1"/>
    <property type="molecule type" value="Genomic_DNA"/>
</dbReference>
<dbReference type="STRING" id="869211.Spith_0885"/>
<dbReference type="GO" id="GO:0003677">
    <property type="term" value="F:DNA binding"/>
    <property type="evidence" value="ECO:0007669"/>
    <property type="project" value="UniProtKB-KW"/>
</dbReference>
<name>G0GBT1_WINT7</name>
<dbReference type="PROSITE" id="PS01332">
    <property type="entry name" value="HTH_RRF2_1"/>
    <property type="match status" value="1"/>
</dbReference>
<evidence type="ECO:0000313" key="2">
    <source>
        <dbReference type="EMBL" id="AEJ61159.1"/>
    </source>
</evidence>
<gene>
    <name evidence="2" type="ordered locus">Spith_0885</name>
</gene>
<dbReference type="PANTHER" id="PTHR33221">
    <property type="entry name" value="WINGED HELIX-TURN-HELIX TRANSCRIPTIONAL REGULATOR, RRF2 FAMILY"/>
    <property type="match status" value="1"/>
</dbReference>
<reference evidence="2 3" key="1">
    <citation type="submission" date="2011-06" db="EMBL/GenBank/DDBJ databases">
        <title>The complete genome of Spirochaeta thermophila DSM 6578.</title>
        <authorList>
            <consortium name="US DOE Joint Genome Institute (JGI-PGF)"/>
            <person name="Lucas S."/>
            <person name="Lapidus A."/>
            <person name="Bruce D."/>
            <person name="Goodwin L."/>
            <person name="Pitluck S."/>
            <person name="Peters L."/>
            <person name="Kyrpides N."/>
            <person name="Mavromatis K."/>
            <person name="Ivanova N."/>
            <person name="Mikailova N."/>
            <person name="Pagani I."/>
            <person name="Chertkov O."/>
            <person name="Detter J.C."/>
            <person name="Tapia R."/>
            <person name="Han C."/>
            <person name="Land M."/>
            <person name="Hauser L."/>
            <person name="Markowitz V."/>
            <person name="Cheng J.-F."/>
            <person name="Hugenholtz P."/>
            <person name="Woyke T."/>
            <person name="Wu D."/>
            <person name="Spring S."/>
            <person name="Merkhoffer B."/>
            <person name="Schneider S."/>
            <person name="Klenk H.-P."/>
            <person name="Eisen J.A."/>
        </authorList>
    </citation>
    <scope>NUCLEOTIDE SEQUENCE [LARGE SCALE GENOMIC DNA]</scope>
    <source>
        <strain evidence="3">ATCC 700085 / DSM 6578 / Z-1203</strain>
    </source>
</reference>
<dbReference type="InterPro" id="IPR036390">
    <property type="entry name" value="WH_DNA-bd_sf"/>
</dbReference>
<dbReference type="PANTHER" id="PTHR33221:SF5">
    <property type="entry name" value="HTH-TYPE TRANSCRIPTIONAL REGULATOR ISCR"/>
    <property type="match status" value="1"/>
</dbReference>